<feature type="domain" description="Amine oxidase" evidence="1">
    <location>
        <begin position="14"/>
        <end position="386"/>
    </location>
</feature>
<dbReference type="EMBL" id="CAEZXG010000041">
    <property type="protein sequence ID" value="CAB4681960.1"/>
    <property type="molecule type" value="Genomic_DNA"/>
</dbReference>
<evidence type="ECO:0000313" key="2">
    <source>
        <dbReference type="EMBL" id="CAB4681960.1"/>
    </source>
</evidence>
<protein>
    <submittedName>
        <fullName evidence="3">Unannotated protein</fullName>
    </submittedName>
</protein>
<dbReference type="Pfam" id="PF01593">
    <property type="entry name" value="Amino_oxidase"/>
    <property type="match status" value="1"/>
</dbReference>
<dbReference type="InterPro" id="IPR002937">
    <property type="entry name" value="Amino_oxidase"/>
</dbReference>
<evidence type="ECO:0000259" key="1">
    <source>
        <dbReference type="Pfam" id="PF01593"/>
    </source>
</evidence>
<organism evidence="3">
    <name type="scientific">freshwater metagenome</name>
    <dbReference type="NCBI Taxonomy" id="449393"/>
    <lineage>
        <taxon>unclassified sequences</taxon>
        <taxon>metagenomes</taxon>
        <taxon>ecological metagenomes</taxon>
    </lineage>
</organism>
<reference evidence="3" key="1">
    <citation type="submission" date="2020-05" db="EMBL/GenBank/DDBJ databases">
        <authorList>
            <person name="Chiriac C."/>
            <person name="Salcher M."/>
            <person name="Ghai R."/>
            <person name="Kavagutti S V."/>
        </authorList>
    </citation>
    <scope>NUCLEOTIDE SEQUENCE</scope>
</reference>
<dbReference type="SUPFAM" id="SSF51905">
    <property type="entry name" value="FAD/NAD(P)-binding domain"/>
    <property type="match status" value="1"/>
</dbReference>
<dbReference type="Gene3D" id="3.50.50.60">
    <property type="entry name" value="FAD/NAD(P)-binding domain"/>
    <property type="match status" value="1"/>
</dbReference>
<accession>A0A6J6ZDV9</accession>
<dbReference type="EMBL" id="CAFABF010000005">
    <property type="protein sequence ID" value="CAB4820001.1"/>
    <property type="molecule type" value="Genomic_DNA"/>
</dbReference>
<dbReference type="GO" id="GO:0016491">
    <property type="term" value="F:oxidoreductase activity"/>
    <property type="evidence" value="ECO:0007669"/>
    <property type="project" value="InterPro"/>
</dbReference>
<name>A0A6J6ZDV9_9ZZZZ</name>
<proteinExistence type="predicted"/>
<gene>
    <name evidence="2" type="ORF">UFOPK2359_00758</name>
    <name evidence="3" type="ORF">UFOPK3167_00221</name>
</gene>
<dbReference type="AlphaFoldDB" id="A0A6J6ZDV9"/>
<dbReference type="PANTHER" id="PTHR42841">
    <property type="entry name" value="AMINE OXIDASE"/>
    <property type="match status" value="1"/>
</dbReference>
<sequence>MAKTADVVVIGGGLAGLSATLELQNQGADVVLLEASDRTGGRVASDYIDGFICDRGFQLINSRYPSLVELNVLDEIDFVLAPRAIEVSLGTSRRVAGDPRQAPLSALDKATGTIPEKLALLRFLLFSAPKAPTIGAALSRLGTTYRHVLRPFLTGVFLCDPELVDFDYGILIIKSFVNGAPGVPRLGVGRLPEALTQRIHNMNLHTRVERISGLQIETSTGVITAKKIIVATDTTTAAQLLDFPAAVTMAGCITWYHATANNPSGTGRLVIDGQNRGPVLNSVVMSDISMSYSNSEMSLVSSTSGLGITESDVRRHLALMWGCDTREWELVSKYEIASALPIHVPGKALSQPMKISENIFVAGDHRSVPSQQGALFSGKLAAQLLLN</sequence>
<evidence type="ECO:0000313" key="3">
    <source>
        <dbReference type="EMBL" id="CAB4820001.1"/>
    </source>
</evidence>
<dbReference type="PRINTS" id="PR00420">
    <property type="entry name" value="RNGMNOXGNASE"/>
</dbReference>
<dbReference type="InterPro" id="IPR036188">
    <property type="entry name" value="FAD/NAD-bd_sf"/>
</dbReference>